<sequence>MRTALALMAVTAVIQDPAASEALRRAQEAQQAAERARAQLARRSG</sequence>
<geneLocation type="plasmid" evidence="2">
    <name>unnamed1</name>
</geneLocation>
<reference evidence="2" key="1">
    <citation type="submission" date="2022-10" db="EMBL/GenBank/DDBJ databases">
        <title>The complete genomes of actinobacterial strains from the NBC collection.</title>
        <authorList>
            <person name="Joergensen T.S."/>
            <person name="Alvarez Arevalo M."/>
            <person name="Sterndorff E.B."/>
            <person name="Faurdal D."/>
            <person name="Vuksanovic O."/>
            <person name="Mourched A.-S."/>
            <person name="Charusanti P."/>
            <person name="Shaw S."/>
            <person name="Blin K."/>
            <person name="Weber T."/>
        </authorList>
    </citation>
    <scope>NUCLEOTIDE SEQUENCE</scope>
    <source>
        <strain evidence="2">NBC_00148</strain>
        <plasmid evidence="2">unnamed1</plasmid>
    </source>
</reference>
<dbReference type="AlphaFoldDB" id="A0AAU1M515"/>
<gene>
    <name evidence="2" type="ORF">OG222_37020</name>
</gene>
<evidence type="ECO:0000256" key="1">
    <source>
        <dbReference type="SAM" id="MobiDB-lite"/>
    </source>
</evidence>
<feature type="compositionally biased region" description="Low complexity" evidence="1">
    <location>
        <begin position="28"/>
        <end position="45"/>
    </location>
</feature>
<evidence type="ECO:0000313" key="2">
    <source>
        <dbReference type="EMBL" id="WTQ78741.1"/>
    </source>
</evidence>
<organism evidence="2">
    <name type="scientific">Streptomyces sp. NBC_00148</name>
    <dbReference type="NCBI Taxonomy" id="2903626"/>
    <lineage>
        <taxon>Bacteria</taxon>
        <taxon>Bacillati</taxon>
        <taxon>Actinomycetota</taxon>
        <taxon>Actinomycetes</taxon>
        <taxon>Kitasatosporales</taxon>
        <taxon>Streptomycetaceae</taxon>
        <taxon>Streptomyces</taxon>
    </lineage>
</organism>
<feature type="region of interest" description="Disordered" evidence="1">
    <location>
        <begin position="25"/>
        <end position="45"/>
    </location>
</feature>
<dbReference type="EMBL" id="CP108170">
    <property type="protein sequence ID" value="WTQ78741.1"/>
    <property type="molecule type" value="Genomic_DNA"/>
</dbReference>
<keyword evidence="2" id="KW-0614">Plasmid</keyword>
<proteinExistence type="predicted"/>
<protein>
    <submittedName>
        <fullName evidence="2">Uncharacterized protein</fullName>
    </submittedName>
</protein>
<name>A0AAU1M515_9ACTN</name>
<accession>A0AAU1M515</accession>